<dbReference type="Proteomes" id="UP000012960">
    <property type="component" value="Unplaced"/>
</dbReference>
<accession>A0A804JXC8</accession>
<dbReference type="InParanoid" id="A0A804JXC8"/>
<proteinExistence type="predicted"/>
<evidence type="ECO:0000313" key="1">
    <source>
        <dbReference type="EMBL" id="CAG1857106.1"/>
    </source>
</evidence>
<reference evidence="1" key="1">
    <citation type="submission" date="2021-03" db="EMBL/GenBank/DDBJ databases">
        <authorList>
            <consortium name="Genoscope - CEA"/>
            <person name="William W."/>
        </authorList>
    </citation>
    <scope>NUCLEOTIDE SEQUENCE</scope>
    <source>
        <strain evidence="1">Doubled-haploid Pahang</strain>
    </source>
</reference>
<gene>
    <name evidence="1" type="ORF">GSMUA_35320.1</name>
</gene>
<reference evidence="2" key="2">
    <citation type="submission" date="2021-05" db="UniProtKB">
        <authorList>
            <consortium name="EnsemblPlants"/>
        </authorList>
    </citation>
    <scope>IDENTIFICATION</scope>
    <source>
        <strain evidence="2">subsp. malaccensis</strain>
    </source>
</reference>
<name>A0A804JXC8_MUSAM</name>
<evidence type="ECO:0000313" key="3">
    <source>
        <dbReference type="Proteomes" id="UP000012960"/>
    </source>
</evidence>
<organism evidence="2 3">
    <name type="scientific">Musa acuminata subsp. malaccensis</name>
    <name type="common">Wild banana</name>
    <name type="synonym">Musa malaccensis</name>
    <dbReference type="NCBI Taxonomy" id="214687"/>
    <lineage>
        <taxon>Eukaryota</taxon>
        <taxon>Viridiplantae</taxon>
        <taxon>Streptophyta</taxon>
        <taxon>Embryophyta</taxon>
        <taxon>Tracheophyta</taxon>
        <taxon>Spermatophyta</taxon>
        <taxon>Magnoliopsida</taxon>
        <taxon>Liliopsida</taxon>
        <taxon>Zingiberales</taxon>
        <taxon>Musaceae</taxon>
        <taxon>Musa</taxon>
    </lineage>
</organism>
<dbReference type="Gramene" id="Ma07_t19090.1">
    <property type="protein sequence ID" value="Ma07_p19090.1"/>
    <property type="gene ID" value="Ma07_g19090"/>
</dbReference>
<evidence type="ECO:0000313" key="2">
    <source>
        <dbReference type="EnsemblPlants" id="Ma07_p19090.1"/>
    </source>
</evidence>
<keyword evidence="3" id="KW-1185">Reference proteome</keyword>
<dbReference type="AlphaFoldDB" id="A0A804JXC8"/>
<protein>
    <submittedName>
        <fullName evidence="1">(wild Malaysian banana) hypothetical protein</fullName>
    </submittedName>
</protein>
<dbReference type="EMBL" id="HG996473">
    <property type="protein sequence ID" value="CAG1857106.1"/>
    <property type="molecule type" value="Genomic_DNA"/>
</dbReference>
<sequence>MIIKRLFPSTIIVNIFYLCFPRSSSFGLSEQASYRRGKASDRLGFRIAPSCTLVCLQGGRCSHRPNGRYPERWMFYDLFQCI</sequence>
<dbReference type="EnsemblPlants" id="Ma07_t19090.1">
    <property type="protein sequence ID" value="Ma07_p19090.1"/>
    <property type="gene ID" value="Ma07_g19090"/>
</dbReference>